<sequence>MSKIDRIMTIGLVIFWLVVLVLILFCVLIREYLYFKNYISELEKRNQKLETELAAREKRLRDMRASDDDRFNYFNAVFAAMKDGIVVFKDDGALVLANRAARAFLHIDKHIFFKSDKSSYGAFYGLVSDVCREAFESATERRVEFQEGDRIFEVSALLIPDRYQKGICLGVMAVVIDVTEARRLEARRKEFVSNVSHEFRTPMTLISGYAEMLRMWDEVTKEERTKALDVIEQETKRLKKLVSELLTLSRLDRQEGQERNLPFVDVEAVIEQILWSLEDMANKRRVELVSDVEVDYPILRANEQFFYQMLLNLIENGIKYNREQGLVKVWARSDGNVLRITVSDSGMGIEEKHQERIFDRFYRIDEDRNSRHGGNGIGLSIVSSVVEQMRGRIQVESRPGEGSEFKIELPLNGGTLGG</sequence>
<dbReference type="PRINTS" id="PR00344">
    <property type="entry name" value="BCTRLSENSOR"/>
</dbReference>
<dbReference type="RefSeq" id="WP_092365169.1">
    <property type="nucleotide sequence ID" value="NZ_CABJCG010000041.1"/>
</dbReference>
<dbReference type="SMART" id="SM00388">
    <property type="entry name" value="HisKA"/>
    <property type="match status" value="1"/>
</dbReference>
<dbReference type="SUPFAM" id="SSF47384">
    <property type="entry name" value="Homodimeric domain of signal transducing histidine kinase"/>
    <property type="match status" value="1"/>
</dbReference>
<dbReference type="Gene3D" id="3.30.565.10">
    <property type="entry name" value="Histidine kinase-like ATPase, C-terminal domain"/>
    <property type="match status" value="1"/>
</dbReference>
<comment type="catalytic activity">
    <reaction evidence="1">
        <text>ATP + protein L-histidine = ADP + protein N-phospho-L-histidine.</text>
        <dbReference type="EC" id="2.7.13.3"/>
    </reaction>
</comment>
<keyword evidence="6 13" id="KW-0418">Kinase</keyword>
<evidence type="ECO:0000313" key="14">
    <source>
        <dbReference type="Proteomes" id="UP000198508"/>
    </source>
</evidence>
<evidence type="ECO:0000256" key="3">
    <source>
        <dbReference type="ARBA" id="ARBA00012438"/>
    </source>
</evidence>
<evidence type="ECO:0000256" key="1">
    <source>
        <dbReference type="ARBA" id="ARBA00000085"/>
    </source>
</evidence>
<proteinExistence type="predicted"/>
<evidence type="ECO:0000256" key="9">
    <source>
        <dbReference type="SAM" id="Coils"/>
    </source>
</evidence>
<dbReference type="PANTHER" id="PTHR45453">
    <property type="entry name" value="PHOSPHATE REGULON SENSOR PROTEIN PHOR"/>
    <property type="match status" value="1"/>
</dbReference>
<evidence type="ECO:0000256" key="6">
    <source>
        <dbReference type="ARBA" id="ARBA00022777"/>
    </source>
</evidence>
<dbReference type="FunFam" id="1.10.287.130:FF:000001">
    <property type="entry name" value="Two-component sensor histidine kinase"/>
    <property type="match status" value="1"/>
</dbReference>
<evidence type="ECO:0000256" key="2">
    <source>
        <dbReference type="ARBA" id="ARBA00004370"/>
    </source>
</evidence>
<keyword evidence="8 10" id="KW-0472">Membrane</keyword>
<dbReference type="SUPFAM" id="SSF55874">
    <property type="entry name" value="ATPase domain of HSP90 chaperone/DNA topoisomerase II/histidine kinase"/>
    <property type="match status" value="1"/>
</dbReference>
<dbReference type="STRING" id="460384.SAMN05216313_11554"/>
<keyword evidence="7" id="KW-0902">Two-component regulatory system</keyword>
<evidence type="ECO:0000256" key="7">
    <source>
        <dbReference type="ARBA" id="ARBA00023012"/>
    </source>
</evidence>
<dbReference type="PROSITE" id="PS50113">
    <property type="entry name" value="PAC"/>
    <property type="match status" value="1"/>
</dbReference>
<dbReference type="InterPro" id="IPR000700">
    <property type="entry name" value="PAS-assoc_C"/>
</dbReference>
<dbReference type="SMART" id="SM00387">
    <property type="entry name" value="HATPase_c"/>
    <property type="match status" value="1"/>
</dbReference>
<dbReference type="Gene3D" id="1.10.287.130">
    <property type="match status" value="1"/>
</dbReference>
<dbReference type="PROSITE" id="PS50109">
    <property type="entry name" value="HIS_KIN"/>
    <property type="match status" value="1"/>
</dbReference>
<evidence type="ECO:0000313" key="13">
    <source>
        <dbReference type="EMBL" id="SET80944.1"/>
    </source>
</evidence>
<dbReference type="InterPro" id="IPR036890">
    <property type="entry name" value="HATPase_C_sf"/>
</dbReference>
<evidence type="ECO:0000259" key="12">
    <source>
        <dbReference type="PROSITE" id="PS50113"/>
    </source>
</evidence>
<accession>A0A1I0HDH9</accession>
<dbReference type="GO" id="GO:0016036">
    <property type="term" value="P:cellular response to phosphate starvation"/>
    <property type="evidence" value="ECO:0007669"/>
    <property type="project" value="TreeGrafter"/>
</dbReference>
<dbReference type="GO" id="GO:0004721">
    <property type="term" value="F:phosphoprotein phosphatase activity"/>
    <property type="evidence" value="ECO:0007669"/>
    <property type="project" value="TreeGrafter"/>
</dbReference>
<keyword evidence="10" id="KW-0812">Transmembrane</keyword>
<gene>
    <name evidence="13" type="ORF">SAMN05216313_11554</name>
</gene>
<evidence type="ECO:0000259" key="11">
    <source>
        <dbReference type="PROSITE" id="PS50109"/>
    </source>
</evidence>
<dbReference type="EC" id="2.7.13.3" evidence="3"/>
<dbReference type="Proteomes" id="UP000198508">
    <property type="component" value="Unassembled WGS sequence"/>
</dbReference>
<keyword evidence="4" id="KW-0597">Phosphoprotein</keyword>
<keyword evidence="14" id="KW-1185">Reference proteome</keyword>
<dbReference type="EMBL" id="FOIM01000015">
    <property type="protein sequence ID" value="SET80944.1"/>
    <property type="molecule type" value="Genomic_DNA"/>
</dbReference>
<keyword evidence="5" id="KW-0808">Transferase</keyword>
<comment type="subcellular location">
    <subcellularLocation>
        <location evidence="2">Membrane</location>
    </subcellularLocation>
</comment>
<dbReference type="InterPro" id="IPR050351">
    <property type="entry name" value="BphY/WalK/GraS-like"/>
</dbReference>
<protein>
    <recommendedName>
        <fullName evidence="3">histidine kinase</fullName>
        <ecNumber evidence="3">2.7.13.3</ecNumber>
    </recommendedName>
</protein>
<dbReference type="InterPro" id="IPR036097">
    <property type="entry name" value="HisK_dim/P_sf"/>
</dbReference>
<keyword evidence="10" id="KW-1133">Transmembrane helix</keyword>
<dbReference type="AlphaFoldDB" id="A0A1I0HDH9"/>
<dbReference type="SUPFAM" id="SSF55785">
    <property type="entry name" value="PYP-like sensor domain (PAS domain)"/>
    <property type="match status" value="1"/>
</dbReference>
<organism evidence="13 14">
    <name type="scientific">Enterocloster lavalensis</name>
    <dbReference type="NCBI Taxonomy" id="460384"/>
    <lineage>
        <taxon>Bacteria</taxon>
        <taxon>Bacillati</taxon>
        <taxon>Bacillota</taxon>
        <taxon>Clostridia</taxon>
        <taxon>Lachnospirales</taxon>
        <taxon>Lachnospiraceae</taxon>
        <taxon>Enterocloster</taxon>
    </lineage>
</organism>
<evidence type="ECO:0000256" key="8">
    <source>
        <dbReference type="ARBA" id="ARBA00023136"/>
    </source>
</evidence>
<dbReference type="GO" id="GO:0005886">
    <property type="term" value="C:plasma membrane"/>
    <property type="evidence" value="ECO:0007669"/>
    <property type="project" value="TreeGrafter"/>
</dbReference>
<feature type="domain" description="PAC" evidence="12">
    <location>
        <begin position="137"/>
        <end position="190"/>
    </location>
</feature>
<dbReference type="FunFam" id="3.30.565.10:FF:000006">
    <property type="entry name" value="Sensor histidine kinase WalK"/>
    <property type="match status" value="1"/>
</dbReference>
<keyword evidence="9" id="KW-0175">Coiled coil</keyword>
<dbReference type="Pfam" id="PF00512">
    <property type="entry name" value="HisKA"/>
    <property type="match status" value="1"/>
</dbReference>
<evidence type="ECO:0000256" key="10">
    <source>
        <dbReference type="SAM" id="Phobius"/>
    </source>
</evidence>
<evidence type="ECO:0000256" key="4">
    <source>
        <dbReference type="ARBA" id="ARBA00022553"/>
    </source>
</evidence>
<reference evidence="14" key="1">
    <citation type="submission" date="2016-10" db="EMBL/GenBank/DDBJ databases">
        <authorList>
            <person name="Varghese N."/>
            <person name="Submissions S."/>
        </authorList>
    </citation>
    <scope>NUCLEOTIDE SEQUENCE [LARGE SCALE GENOMIC DNA]</scope>
    <source>
        <strain evidence="14">NLAE-zl-G277</strain>
    </source>
</reference>
<feature type="domain" description="Histidine kinase" evidence="11">
    <location>
        <begin position="194"/>
        <end position="413"/>
    </location>
</feature>
<dbReference type="InterPro" id="IPR005467">
    <property type="entry name" value="His_kinase_dom"/>
</dbReference>
<dbReference type="Gene3D" id="3.30.450.20">
    <property type="entry name" value="PAS domain"/>
    <property type="match status" value="1"/>
</dbReference>
<dbReference type="InterPro" id="IPR004358">
    <property type="entry name" value="Sig_transdc_His_kin-like_C"/>
</dbReference>
<dbReference type="InterPro" id="IPR003594">
    <property type="entry name" value="HATPase_dom"/>
</dbReference>
<dbReference type="GeneID" id="93276838"/>
<evidence type="ECO:0000256" key="5">
    <source>
        <dbReference type="ARBA" id="ARBA00022679"/>
    </source>
</evidence>
<dbReference type="GO" id="GO:0000155">
    <property type="term" value="F:phosphorelay sensor kinase activity"/>
    <property type="evidence" value="ECO:0007669"/>
    <property type="project" value="InterPro"/>
</dbReference>
<dbReference type="CDD" id="cd00082">
    <property type="entry name" value="HisKA"/>
    <property type="match status" value="1"/>
</dbReference>
<dbReference type="InterPro" id="IPR003661">
    <property type="entry name" value="HisK_dim/P_dom"/>
</dbReference>
<dbReference type="Pfam" id="PF02518">
    <property type="entry name" value="HATPase_c"/>
    <property type="match status" value="1"/>
</dbReference>
<feature type="coiled-coil region" evidence="9">
    <location>
        <begin position="39"/>
        <end position="66"/>
    </location>
</feature>
<dbReference type="InterPro" id="IPR035965">
    <property type="entry name" value="PAS-like_dom_sf"/>
</dbReference>
<dbReference type="PANTHER" id="PTHR45453:SF1">
    <property type="entry name" value="PHOSPHATE REGULON SENSOR PROTEIN PHOR"/>
    <property type="match status" value="1"/>
</dbReference>
<name>A0A1I0HDH9_9FIRM</name>
<feature type="transmembrane region" description="Helical" evidence="10">
    <location>
        <begin position="12"/>
        <end position="35"/>
    </location>
</feature>